<feature type="compositionally biased region" description="Polar residues" evidence="1">
    <location>
        <begin position="641"/>
        <end position="658"/>
    </location>
</feature>
<feature type="region of interest" description="Disordered" evidence="1">
    <location>
        <begin position="108"/>
        <end position="205"/>
    </location>
</feature>
<dbReference type="SUPFAM" id="SSF50978">
    <property type="entry name" value="WD40 repeat-like"/>
    <property type="match status" value="1"/>
</dbReference>
<feature type="compositionally biased region" description="Low complexity" evidence="1">
    <location>
        <begin position="155"/>
        <end position="167"/>
    </location>
</feature>
<dbReference type="Pfam" id="PF00400">
    <property type="entry name" value="WD40"/>
    <property type="match status" value="2"/>
</dbReference>
<evidence type="ECO:0000256" key="1">
    <source>
        <dbReference type="SAM" id="MobiDB-lite"/>
    </source>
</evidence>
<dbReference type="EMBL" id="JBBJCI010000201">
    <property type="protein sequence ID" value="KAK7241472.1"/>
    <property type="molecule type" value="Genomic_DNA"/>
</dbReference>
<protein>
    <submittedName>
        <fullName evidence="2">Uncharacterized protein</fullName>
    </submittedName>
</protein>
<organism evidence="2 3">
    <name type="scientific">Aureococcus anophagefferens</name>
    <name type="common">Harmful bloom alga</name>
    <dbReference type="NCBI Taxonomy" id="44056"/>
    <lineage>
        <taxon>Eukaryota</taxon>
        <taxon>Sar</taxon>
        <taxon>Stramenopiles</taxon>
        <taxon>Ochrophyta</taxon>
        <taxon>Pelagophyceae</taxon>
        <taxon>Pelagomonadales</taxon>
        <taxon>Pelagomonadaceae</taxon>
        <taxon>Aureococcus</taxon>
    </lineage>
</organism>
<accession>A0ABR1FYY4</accession>
<dbReference type="InterPro" id="IPR036322">
    <property type="entry name" value="WD40_repeat_dom_sf"/>
</dbReference>
<feature type="region of interest" description="Disordered" evidence="1">
    <location>
        <begin position="600"/>
        <end position="628"/>
    </location>
</feature>
<feature type="compositionally biased region" description="Basic and acidic residues" evidence="1">
    <location>
        <begin position="108"/>
        <end position="123"/>
    </location>
</feature>
<reference evidence="2 3" key="1">
    <citation type="submission" date="2024-03" db="EMBL/GenBank/DDBJ databases">
        <title>Aureococcus anophagefferens CCMP1851 and Kratosvirus quantuckense: Draft genome of a second virus-susceptible host strain in the model system.</title>
        <authorList>
            <person name="Chase E."/>
            <person name="Truchon A.R."/>
            <person name="Schepens W."/>
            <person name="Wilhelm S.W."/>
        </authorList>
    </citation>
    <scope>NUCLEOTIDE SEQUENCE [LARGE SCALE GENOMIC DNA]</scope>
    <source>
        <strain evidence="2 3">CCMP1851</strain>
    </source>
</reference>
<feature type="region of interest" description="Disordered" evidence="1">
    <location>
        <begin position="748"/>
        <end position="822"/>
    </location>
</feature>
<feature type="compositionally biased region" description="Basic and acidic residues" evidence="1">
    <location>
        <begin position="177"/>
        <end position="205"/>
    </location>
</feature>
<dbReference type="SMART" id="SM00320">
    <property type="entry name" value="WD40"/>
    <property type="match status" value="3"/>
</dbReference>
<evidence type="ECO:0000313" key="3">
    <source>
        <dbReference type="Proteomes" id="UP001363151"/>
    </source>
</evidence>
<proteinExistence type="predicted"/>
<comment type="caution">
    <text evidence="2">The sequence shown here is derived from an EMBL/GenBank/DDBJ whole genome shotgun (WGS) entry which is preliminary data.</text>
</comment>
<feature type="compositionally biased region" description="Basic residues" evidence="1">
    <location>
        <begin position="759"/>
        <end position="769"/>
    </location>
</feature>
<feature type="compositionally biased region" description="Acidic residues" evidence="1">
    <location>
        <begin position="142"/>
        <end position="154"/>
    </location>
</feature>
<feature type="region of interest" description="Disordered" evidence="1">
    <location>
        <begin position="707"/>
        <end position="730"/>
    </location>
</feature>
<gene>
    <name evidence="2" type="ORF">SO694_00058157</name>
</gene>
<keyword evidence="3" id="KW-1185">Reference proteome</keyword>
<feature type="region of interest" description="Disordered" evidence="1">
    <location>
        <begin position="641"/>
        <end position="664"/>
    </location>
</feature>
<sequence length="822" mass="87180">MAVFVVVAVAGRKLVVGDDRGGVHVCVVPPGGHAPRRTKSLDPHESSVSDFSFLDAANLVLSGGASDGTIAVHDEGDARGYCPPNDDGTVLQRSVRLRDVKIMGSIRKAADEHRGRGAARDGAPDVNADYARKHAAGRGDSDSESESDSGDSCDDGSGSPGSKGSPPGHRRRRRRGQGGDEKDRERPRGAAPERERARVDGDGDARDSLCATADLHLNLIASVSRNGSSPTPQLCVWDFELFILLGTCLPPVSVRDSMAILAAQKKAAANESGIVDDRAGAVERVTAIGFLTPFPVLCGLTSTGVAHLWRVPECGILHTLDYRDEPPPQAVPWYHKDYVAPDKKANAFVTAHVVALEDPVDDGPADADAAGAGDGRAFVTDDAASASSAHGRIDAVVGGGTDGGGVVTWALRSSFFARLNLRRVPPVRRRTYNPGRQVHTTVNWSELRRSRRLSQVDLGGRSSLANVAGASDRDSWDLAVFQAHDDVEVTSLQIIEKPRTILTASEDGLARIWTWNGVLVGQLDVNRPAGGDGPRKVPWDFVVQSTSAKTEVRGVQETLSAAKVAAAAFASVPRSRGGATRAVPHDADPAVADVDAPDAQVAAGGVAEPEEAPAEEGARPEAQAQPRANRGLALAVAPNLSRATTPASEHSSRPTTALSPEEGWDAVRARTSTFHGRVRSDKKPEDHSWDAIFDGIASLEKNAELKRSQSLPRAASSQNRRPQTGKWWQTRDSMAPIAFLAPELSELSSSFSTVDPPHKRDKRAQRRRRDSGPSPGPWPRSSPRSGGPSPALLAVAAADDGGLRGQRPQPLARLTRLAHMGL</sequence>
<feature type="compositionally biased region" description="Low complexity" evidence="1">
    <location>
        <begin position="781"/>
        <end position="800"/>
    </location>
</feature>
<feature type="compositionally biased region" description="Polar residues" evidence="1">
    <location>
        <begin position="708"/>
        <end position="730"/>
    </location>
</feature>
<dbReference type="Proteomes" id="UP001363151">
    <property type="component" value="Unassembled WGS sequence"/>
</dbReference>
<evidence type="ECO:0000313" key="2">
    <source>
        <dbReference type="EMBL" id="KAK7241472.1"/>
    </source>
</evidence>
<name>A0ABR1FYY4_AURAN</name>
<dbReference type="InterPro" id="IPR001680">
    <property type="entry name" value="WD40_rpt"/>
</dbReference>